<dbReference type="PANTHER" id="PTHR43132">
    <property type="entry name" value="ARSENICAL RESISTANCE OPERON REPRESSOR ARSR-RELATED"/>
    <property type="match status" value="1"/>
</dbReference>
<dbReference type="PANTHER" id="PTHR43132:SF8">
    <property type="entry name" value="HTH-TYPE TRANSCRIPTIONAL REGULATOR KMTR"/>
    <property type="match status" value="1"/>
</dbReference>
<protein>
    <submittedName>
        <fullName evidence="1">ArsR family transcriptional regulator</fullName>
    </submittedName>
</protein>
<dbReference type="EMBL" id="CP109535">
    <property type="protein sequence ID" value="WTY96015.1"/>
    <property type="molecule type" value="Genomic_DNA"/>
</dbReference>
<dbReference type="InterPro" id="IPR051011">
    <property type="entry name" value="Metal_resp_trans_reg"/>
</dbReference>
<evidence type="ECO:0000313" key="1">
    <source>
        <dbReference type="EMBL" id="WTY96015.1"/>
    </source>
</evidence>
<dbReference type="AlphaFoldDB" id="A0AAU3GUT3"/>
<reference evidence="1" key="1">
    <citation type="submission" date="2022-10" db="EMBL/GenBank/DDBJ databases">
        <title>The complete genomes of actinobacterial strains from the NBC collection.</title>
        <authorList>
            <person name="Joergensen T.S."/>
            <person name="Alvarez Arevalo M."/>
            <person name="Sterndorff E.B."/>
            <person name="Faurdal D."/>
            <person name="Vuksanovic O."/>
            <person name="Mourched A.-S."/>
            <person name="Charusanti P."/>
            <person name="Shaw S."/>
            <person name="Blin K."/>
            <person name="Weber T."/>
        </authorList>
    </citation>
    <scope>NUCLEOTIDE SEQUENCE</scope>
    <source>
        <strain evidence="1">NBC_01401</strain>
    </source>
</reference>
<dbReference type="Gene3D" id="1.10.10.10">
    <property type="entry name" value="Winged helix-like DNA-binding domain superfamily/Winged helix DNA-binding domain"/>
    <property type="match status" value="1"/>
</dbReference>
<gene>
    <name evidence="1" type="ORF">OG626_14380</name>
</gene>
<accession>A0AAU3GUT3</accession>
<sequence length="339" mass="37186">MLRIHFTDADLVRTRVAAGPDPLWEICTSLHRFQTRHGRWAYADWYRTARDRLHAGHFTRTLRTLLLPLVPRAAYFPDFLTPSEASEGLDSGLEAILATPPRRVLDEVRILGRGGGAPAWAPRLAEPDMRKELVQAMRTYYDTIIAPHSDRALARIEAERSARARAVLDHGIEGILRDLGPCLRWRRPVLHTVYPEDRDLHLNGRGLRLVPSHFSWGNPVSFAEPTLEPVLIYSLNHEPHHSALPGDLGSGAPLGTLLGRTRATVLRAAANGATTGELARVAGVSSSSASQHATTLRDNGLIISSRHASSVLHTLTPLGAALLRGSTRAPRACGPSRRP</sequence>
<name>A0AAU3GUT3_9ACTN</name>
<dbReference type="InterPro" id="IPR036390">
    <property type="entry name" value="WH_DNA-bd_sf"/>
</dbReference>
<proteinExistence type="predicted"/>
<dbReference type="InterPro" id="IPR036388">
    <property type="entry name" value="WH-like_DNA-bd_sf"/>
</dbReference>
<organism evidence="1">
    <name type="scientific">Streptomyces sp. NBC_01401</name>
    <dbReference type="NCBI Taxonomy" id="2903854"/>
    <lineage>
        <taxon>Bacteria</taxon>
        <taxon>Bacillati</taxon>
        <taxon>Actinomycetota</taxon>
        <taxon>Actinomycetes</taxon>
        <taxon>Kitasatosporales</taxon>
        <taxon>Streptomycetaceae</taxon>
        <taxon>Streptomyces</taxon>
    </lineage>
</organism>
<dbReference type="SUPFAM" id="SSF46785">
    <property type="entry name" value="Winged helix' DNA-binding domain"/>
    <property type="match status" value="1"/>
</dbReference>